<dbReference type="RefSeq" id="WP_204910300.1">
    <property type="nucleotide sequence ID" value="NZ_BAAAYR010000003.1"/>
</dbReference>
<dbReference type="PRINTS" id="PR00110">
    <property type="entry name" value="ALPHAAMYLASE"/>
</dbReference>
<evidence type="ECO:0000313" key="8">
    <source>
        <dbReference type="EMBL" id="GAA3568467.1"/>
    </source>
</evidence>
<keyword evidence="5" id="KW-0119">Carbohydrate metabolism</keyword>
<dbReference type="InterPro" id="IPR006046">
    <property type="entry name" value="Alpha_amylase"/>
</dbReference>
<evidence type="ECO:0000256" key="2">
    <source>
        <dbReference type="ARBA" id="ARBA00022801"/>
    </source>
</evidence>
<dbReference type="InterPro" id="IPR006047">
    <property type="entry name" value="GH13_cat_dom"/>
</dbReference>
<dbReference type="Pfam" id="PF00128">
    <property type="entry name" value="Alpha-amylase"/>
    <property type="match status" value="1"/>
</dbReference>
<gene>
    <name evidence="8" type="ORF">GCM10022197_25870</name>
</gene>
<evidence type="ECO:0000256" key="6">
    <source>
        <dbReference type="SAM" id="MobiDB-lite"/>
    </source>
</evidence>
<comment type="catalytic activity">
    <reaction evidence="5">
        <text>Endohydrolysis of (1-&gt;4)-alpha-D-glucosidic linkages in polysaccharides containing three or more (1-&gt;4)-alpha-linked D-glucose units.</text>
        <dbReference type="EC" id="3.2.1.1"/>
    </reaction>
</comment>
<keyword evidence="3 5" id="KW-0326">Glycosidase</keyword>
<comment type="caution">
    <text evidence="8">The sequence shown here is derived from an EMBL/GenBank/DDBJ whole genome shotgun (WGS) entry which is preliminary data.</text>
</comment>
<dbReference type="Gene3D" id="3.20.20.80">
    <property type="entry name" value="Glycosidases"/>
    <property type="match status" value="1"/>
</dbReference>
<dbReference type="EC" id="3.2.1.1" evidence="5"/>
<protein>
    <recommendedName>
        <fullName evidence="5">Alpha-amylase</fullName>
        <ecNumber evidence="5">3.2.1.1</ecNumber>
    </recommendedName>
</protein>
<evidence type="ECO:0000256" key="3">
    <source>
        <dbReference type="ARBA" id="ARBA00023295"/>
    </source>
</evidence>
<feature type="region of interest" description="Disordered" evidence="6">
    <location>
        <begin position="321"/>
        <end position="343"/>
    </location>
</feature>
<accession>A0ABP6XKY0</accession>
<evidence type="ECO:0000313" key="9">
    <source>
        <dbReference type="Proteomes" id="UP001500767"/>
    </source>
</evidence>
<dbReference type="EMBL" id="BAAAYR010000003">
    <property type="protein sequence ID" value="GAA3568467.1"/>
    <property type="molecule type" value="Genomic_DNA"/>
</dbReference>
<sequence>MTGRWVDHVFWWHVYPLGFVGAERELADLGDDRVEHRLGRLEGWLDHLVSLGCNGLLLAPVFASASHGYDTVDYFRIDPRLGDDADFDALLTACHDRGVRVLLDGVFNHAGRDFPPVAAALAAGPGTPEAEWVAKLYDNDGMVTAEYFEGHDTLVTLNHGSPLVQDLVRDVLLHWLGRGVDGWRLDAAYAVPPTFWAAVLPAVRERFPDAWFVGEMIHGDYVGYVEQSGIDSVTEYELWKAVWSSLDTVNLHELEWTLGRHAEFVEHFVPMTFVGNHDTTRVASQIHDERHWSHAVALLGFLPGVPCVYYGDEFGLEAVKEDRPDGDDAVRPSLPAERGQFDDPHPEVEEVYRRVLALRRRHPWLVDAVTSTEQVANEHLLVHARARQGEGALTLALNLGDQPYGVPGGASVLAAEPAVQGDAVAPHGWAVLEG</sequence>
<proteinExistence type="inferred from homology"/>
<organism evidence="8 9">
    <name type="scientific">Microlunatus spumicola</name>
    <dbReference type="NCBI Taxonomy" id="81499"/>
    <lineage>
        <taxon>Bacteria</taxon>
        <taxon>Bacillati</taxon>
        <taxon>Actinomycetota</taxon>
        <taxon>Actinomycetes</taxon>
        <taxon>Propionibacteriales</taxon>
        <taxon>Propionibacteriaceae</taxon>
        <taxon>Microlunatus</taxon>
    </lineage>
</organism>
<dbReference type="Proteomes" id="UP001500767">
    <property type="component" value="Unassembled WGS sequence"/>
</dbReference>
<dbReference type="PANTHER" id="PTHR10357:SF210">
    <property type="entry name" value="MALTODEXTRIN GLUCOSIDASE"/>
    <property type="match status" value="1"/>
</dbReference>
<evidence type="ECO:0000256" key="5">
    <source>
        <dbReference type="RuleBase" id="RU361134"/>
    </source>
</evidence>
<name>A0ABP6XKY0_9ACTN</name>
<evidence type="ECO:0000256" key="1">
    <source>
        <dbReference type="ARBA" id="ARBA00008061"/>
    </source>
</evidence>
<dbReference type="PANTHER" id="PTHR10357">
    <property type="entry name" value="ALPHA-AMYLASE FAMILY MEMBER"/>
    <property type="match status" value="1"/>
</dbReference>
<comment type="similarity">
    <text evidence="1 4">Belongs to the glycosyl hydrolase 13 family.</text>
</comment>
<dbReference type="SUPFAM" id="SSF51445">
    <property type="entry name" value="(Trans)glycosidases"/>
    <property type="match status" value="1"/>
</dbReference>
<feature type="domain" description="Glycosyl hydrolase family 13 catalytic" evidence="7">
    <location>
        <begin position="13"/>
        <end position="359"/>
    </location>
</feature>
<dbReference type="InterPro" id="IPR017853">
    <property type="entry name" value="GH"/>
</dbReference>
<keyword evidence="9" id="KW-1185">Reference proteome</keyword>
<reference evidence="9" key="1">
    <citation type="journal article" date="2019" name="Int. J. Syst. Evol. Microbiol.">
        <title>The Global Catalogue of Microorganisms (GCM) 10K type strain sequencing project: providing services to taxonomists for standard genome sequencing and annotation.</title>
        <authorList>
            <consortium name="The Broad Institute Genomics Platform"/>
            <consortium name="The Broad Institute Genome Sequencing Center for Infectious Disease"/>
            <person name="Wu L."/>
            <person name="Ma J."/>
        </authorList>
    </citation>
    <scope>NUCLEOTIDE SEQUENCE [LARGE SCALE GENOMIC DNA]</scope>
    <source>
        <strain evidence="9">JCM 16540</strain>
    </source>
</reference>
<keyword evidence="2 5" id="KW-0378">Hydrolase</keyword>
<dbReference type="SMART" id="SM00642">
    <property type="entry name" value="Aamy"/>
    <property type="match status" value="1"/>
</dbReference>
<evidence type="ECO:0000256" key="4">
    <source>
        <dbReference type="RuleBase" id="RU003615"/>
    </source>
</evidence>
<evidence type="ECO:0000259" key="7">
    <source>
        <dbReference type="SMART" id="SM00642"/>
    </source>
</evidence>
<feature type="compositionally biased region" description="Basic and acidic residues" evidence="6">
    <location>
        <begin position="321"/>
        <end position="330"/>
    </location>
</feature>